<dbReference type="EMBL" id="JAUSUL010000001">
    <property type="protein sequence ID" value="MDQ0314608.1"/>
    <property type="molecule type" value="Genomic_DNA"/>
</dbReference>
<dbReference type="GO" id="GO:0003677">
    <property type="term" value="F:DNA binding"/>
    <property type="evidence" value="ECO:0007669"/>
    <property type="project" value="InterPro"/>
</dbReference>
<accession>A0AAE4ARY1</accession>
<dbReference type="GO" id="GO:0006310">
    <property type="term" value="P:DNA recombination"/>
    <property type="evidence" value="ECO:0007669"/>
    <property type="project" value="UniProtKB-KW"/>
</dbReference>
<dbReference type="RefSeq" id="WP_306884395.1">
    <property type="nucleotide sequence ID" value="NZ_JAUSUL010000001.1"/>
</dbReference>
<keyword evidence="2" id="KW-0233">DNA recombination</keyword>
<dbReference type="InterPro" id="IPR013762">
    <property type="entry name" value="Integrase-like_cat_sf"/>
</dbReference>
<evidence type="ECO:0000256" key="2">
    <source>
        <dbReference type="ARBA" id="ARBA00023172"/>
    </source>
</evidence>
<dbReference type="Proteomes" id="UP001229244">
    <property type="component" value="Unassembled WGS sequence"/>
</dbReference>
<dbReference type="Pfam" id="PF00589">
    <property type="entry name" value="Phage_integrase"/>
    <property type="match status" value="1"/>
</dbReference>
<evidence type="ECO:0000313" key="5">
    <source>
        <dbReference type="Proteomes" id="UP001229244"/>
    </source>
</evidence>
<dbReference type="PANTHER" id="PTHR30349">
    <property type="entry name" value="PHAGE INTEGRASE-RELATED"/>
    <property type="match status" value="1"/>
</dbReference>
<dbReference type="GO" id="GO:0015074">
    <property type="term" value="P:DNA integration"/>
    <property type="evidence" value="ECO:0007669"/>
    <property type="project" value="UniProtKB-KW"/>
</dbReference>
<comment type="caution">
    <text evidence="4">The sequence shown here is derived from an EMBL/GenBank/DDBJ whole genome shotgun (WGS) entry which is preliminary data.</text>
</comment>
<organism evidence="4 5">
    <name type="scientific">Amorphus orientalis</name>
    <dbReference type="NCBI Taxonomy" id="649198"/>
    <lineage>
        <taxon>Bacteria</taxon>
        <taxon>Pseudomonadati</taxon>
        <taxon>Pseudomonadota</taxon>
        <taxon>Alphaproteobacteria</taxon>
        <taxon>Hyphomicrobiales</taxon>
        <taxon>Amorphaceae</taxon>
        <taxon>Amorphus</taxon>
    </lineage>
</organism>
<sequence length="200" mass="22599">MTLFTQQGERKYLSSGERERFLRALDVLESPEDRSFCETLYWTGCRPSEALALTPRHIDIENAAIVIRSLKKRGEHKGRHFRTVPVPRDFIERLAAVHGLEPGSRGFEAPLWPFSRTTAWKRIRVVMIEAGISGPMACAKGLRHAYGIHAALNSVPETRIKKWLGHAHLATTEIYLDMAAPEDRLIAARMWPSRLMAATG</sequence>
<keyword evidence="5" id="KW-1185">Reference proteome</keyword>
<dbReference type="InterPro" id="IPR002104">
    <property type="entry name" value="Integrase_catalytic"/>
</dbReference>
<protein>
    <submittedName>
        <fullName evidence="4">Integrase</fullName>
    </submittedName>
</protein>
<keyword evidence="1" id="KW-0229">DNA integration</keyword>
<dbReference type="InterPro" id="IPR050090">
    <property type="entry name" value="Tyrosine_recombinase_XerCD"/>
</dbReference>
<dbReference type="SUPFAM" id="SSF56349">
    <property type="entry name" value="DNA breaking-rejoining enzymes"/>
    <property type="match status" value="1"/>
</dbReference>
<proteinExistence type="predicted"/>
<feature type="domain" description="Tyr recombinase" evidence="3">
    <location>
        <begin position="8"/>
        <end position="190"/>
    </location>
</feature>
<reference evidence="4" key="1">
    <citation type="submission" date="2023-07" db="EMBL/GenBank/DDBJ databases">
        <title>Genomic Encyclopedia of Type Strains, Phase IV (KMG-IV): sequencing the most valuable type-strain genomes for metagenomic binning, comparative biology and taxonomic classification.</title>
        <authorList>
            <person name="Goeker M."/>
        </authorList>
    </citation>
    <scope>NUCLEOTIDE SEQUENCE</scope>
    <source>
        <strain evidence="4">DSM 21202</strain>
    </source>
</reference>
<evidence type="ECO:0000256" key="1">
    <source>
        <dbReference type="ARBA" id="ARBA00022908"/>
    </source>
</evidence>
<gene>
    <name evidence="4" type="ORF">J2S73_001045</name>
</gene>
<dbReference type="Gene3D" id="1.10.443.10">
    <property type="entry name" value="Intergrase catalytic core"/>
    <property type="match status" value="1"/>
</dbReference>
<evidence type="ECO:0000313" key="4">
    <source>
        <dbReference type="EMBL" id="MDQ0314608.1"/>
    </source>
</evidence>
<dbReference type="PANTHER" id="PTHR30349:SF64">
    <property type="entry name" value="PROPHAGE INTEGRASE INTD-RELATED"/>
    <property type="match status" value="1"/>
</dbReference>
<dbReference type="AlphaFoldDB" id="A0AAE4ARY1"/>
<dbReference type="PROSITE" id="PS51898">
    <property type="entry name" value="TYR_RECOMBINASE"/>
    <property type="match status" value="1"/>
</dbReference>
<name>A0AAE4ARY1_9HYPH</name>
<dbReference type="InterPro" id="IPR011010">
    <property type="entry name" value="DNA_brk_join_enz"/>
</dbReference>
<evidence type="ECO:0000259" key="3">
    <source>
        <dbReference type="PROSITE" id="PS51898"/>
    </source>
</evidence>
<dbReference type="CDD" id="cd00796">
    <property type="entry name" value="INT_Rci_Hp1_C"/>
    <property type="match status" value="1"/>
</dbReference>